<dbReference type="NCBIfam" id="TIGR00168">
    <property type="entry name" value="infC"/>
    <property type="match status" value="1"/>
</dbReference>
<keyword evidence="3" id="KW-0648">Protein biosynthesis</keyword>
<dbReference type="PANTHER" id="PTHR10938">
    <property type="entry name" value="TRANSLATION INITIATION FACTOR IF-3"/>
    <property type="match status" value="1"/>
</dbReference>
<dbReference type="GO" id="GO:0003743">
    <property type="term" value="F:translation initiation factor activity"/>
    <property type="evidence" value="ECO:0007669"/>
    <property type="project" value="UniProtKB-KW"/>
</dbReference>
<protein>
    <submittedName>
        <fullName evidence="6">Translation initiation factor IF-3</fullName>
    </submittedName>
</protein>
<dbReference type="Gene3D" id="3.30.110.10">
    <property type="entry name" value="Translation initiation factor 3 (IF-3), C-terminal domain"/>
    <property type="match status" value="1"/>
</dbReference>
<comment type="caution">
    <text evidence="6">The sequence shown here is derived from an EMBL/GenBank/DDBJ whole genome shotgun (WGS) entry which is preliminary data.</text>
</comment>
<sequence length="84" mass="9632">MKHARSFIEEGNKVKATVIFRGREITHNEIGQELLEKFIAEMSDIAKVDQNFRLDGKNMSVVLSPLKTKKNTTEKNKTEKPTEN</sequence>
<dbReference type="InterPro" id="IPR036788">
    <property type="entry name" value="T_IF-3_C_sf"/>
</dbReference>
<name>A0A645I8F8_9ZZZZ</name>
<proteinExistence type="inferred from homology"/>
<dbReference type="AlphaFoldDB" id="A0A645I8F8"/>
<organism evidence="6">
    <name type="scientific">bioreactor metagenome</name>
    <dbReference type="NCBI Taxonomy" id="1076179"/>
    <lineage>
        <taxon>unclassified sequences</taxon>
        <taxon>metagenomes</taxon>
        <taxon>ecological metagenomes</taxon>
    </lineage>
</organism>
<comment type="similarity">
    <text evidence="1">Belongs to the IF-3 family.</text>
</comment>
<feature type="domain" description="Translation initiation factor 3 C-terminal" evidence="5">
    <location>
        <begin position="1"/>
        <end position="65"/>
    </location>
</feature>
<keyword evidence="2 6" id="KW-0396">Initiation factor</keyword>
<reference evidence="6" key="1">
    <citation type="submission" date="2019-08" db="EMBL/GenBank/DDBJ databases">
        <authorList>
            <person name="Kucharzyk K."/>
            <person name="Murdoch R.W."/>
            <person name="Higgins S."/>
            <person name="Loffler F."/>
        </authorList>
    </citation>
    <scope>NUCLEOTIDE SEQUENCE</scope>
</reference>
<evidence type="ECO:0000256" key="3">
    <source>
        <dbReference type="ARBA" id="ARBA00022917"/>
    </source>
</evidence>
<evidence type="ECO:0000313" key="6">
    <source>
        <dbReference type="EMBL" id="MPN47637.1"/>
    </source>
</evidence>
<accession>A0A645I8F8</accession>
<dbReference type="GO" id="GO:0032790">
    <property type="term" value="P:ribosome disassembly"/>
    <property type="evidence" value="ECO:0007669"/>
    <property type="project" value="TreeGrafter"/>
</dbReference>
<dbReference type="PANTHER" id="PTHR10938:SF0">
    <property type="entry name" value="TRANSLATION INITIATION FACTOR IF-3, MITOCHONDRIAL"/>
    <property type="match status" value="1"/>
</dbReference>
<dbReference type="InterPro" id="IPR019815">
    <property type="entry name" value="Translation_initiation_fac_3_C"/>
</dbReference>
<dbReference type="SUPFAM" id="SSF55200">
    <property type="entry name" value="Translation initiation factor IF3, C-terminal domain"/>
    <property type="match status" value="1"/>
</dbReference>
<feature type="region of interest" description="Disordered" evidence="4">
    <location>
        <begin position="65"/>
        <end position="84"/>
    </location>
</feature>
<dbReference type="GO" id="GO:0005829">
    <property type="term" value="C:cytosol"/>
    <property type="evidence" value="ECO:0007669"/>
    <property type="project" value="TreeGrafter"/>
</dbReference>
<evidence type="ECO:0000256" key="4">
    <source>
        <dbReference type="SAM" id="MobiDB-lite"/>
    </source>
</evidence>
<dbReference type="Pfam" id="PF00707">
    <property type="entry name" value="IF3_C"/>
    <property type="match status" value="1"/>
</dbReference>
<evidence type="ECO:0000256" key="1">
    <source>
        <dbReference type="ARBA" id="ARBA00005439"/>
    </source>
</evidence>
<feature type="compositionally biased region" description="Basic and acidic residues" evidence="4">
    <location>
        <begin position="71"/>
        <end position="84"/>
    </location>
</feature>
<evidence type="ECO:0000256" key="2">
    <source>
        <dbReference type="ARBA" id="ARBA00022540"/>
    </source>
</evidence>
<dbReference type="EMBL" id="VSSQ01109282">
    <property type="protein sequence ID" value="MPN47637.1"/>
    <property type="molecule type" value="Genomic_DNA"/>
</dbReference>
<dbReference type="GO" id="GO:0016020">
    <property type="term" value="C:membrane"/>
    <property type="evidence" value="ECO:0007669"/>
    <property type="project" value="TreeGrafter"/>
</dbReference>
<evidence type="ECO:0000259" key="5">
    <source>
        <dbReference type="Pfam" id="PF00707"/>
    </source>
</evidence>
<gene>
    <name evidence="6" type="primary">infC_58</name>
    <name evidence="6" type="ORF">SDC9_195240</name>
</gene>
<dbReference type="InterPro" id="IPR001288">
    <property type="entry name" value="Translation_initiation_fac_3"/>
</dbReference>
<dbReference type="GO" id="GO:0043022">
    <property type="term" value="F:ribosome binding"/>
    <property type="evidence" value="ECO:0007669"/>
    <property type="project" value="TreeGrafter"/>
</dbReference>